<gene>
    <name evidence="1" type="primary">ABSGL_08389.1 scaffold 10128</name>
</gene>
<dbReference type="InParanoid" id="A0A168PLC6"/>
<dbReference type="EMBL" id="LT553932">
    <property type="protein sequence ID" value="SAM02586.1"/>
    <property type="molecule type" value="Genomic_DNA"/>
</dbReference>
<proteinExistence type="predicted"/>
<keyword evidence="2" id="KW-1185">Reference proteome</keyword>
<reference evidence="1" key="1">
    <citation type="submission" date="2016-04" db="EMBL/GenBank/DDBJ databases">
        <authorList>
            <person name="Evans L.H."/>
            <person name="Alamgir A."/>
            <person name="Owens N."/>
            <person name="Weber N.D."/>
            <person name="Virtaneva K."/>
            <person name="Barbian K."/>
            <person name="Babar A."/>
            <person name="Rosenke K."/>
        </authorList>
    </citation>
    <scope>NUCLEOTIDE SEQUENCE [LARGE SCALE GENOMIC DNA]</scope>
    <source>
        <strain evidence="1">CBS 101.48</strain>
    </source>
</reference>
<protein>
    <submittedName>
        <fullName evidence="1">Uncharacterized protein</fullName>
    </submittedName>
</protein>
<accession>A0A168PLC6</accession>
<sequence>MKTILTYLSIETAPPQPVTPFDTEFPTLTDATTTAINSPIWNNTQIAEHNVRSHANVTTTDKLERLKTLVPRRSNLIKAPARPQHQHQAEAKIRRLDPPTHTPKDNHSAVTMQDQQRFYLFLKRWTGGTAASNSSGLYKEKAVGGGDWWKQAHPRWPRRF</sequence>
<name>A0A168PLC6_ABSGL</name>
<evidence type="ECO:0000313" key="2">
    <source>
        <dbReference type="Proteomes" id="UP000078561"/>
    </source>
</evidence>
<dbReference type="AlphaFoldDB" id="A0A168PLC6"/>
<organism evidence="1">
    <name type="scientific">Absidia glauca</name>
    <name type="common">Pin mould</name>
    <dbReference type="NCBI Taxonomy" id="4829"/>
    <lineage>
        <taxon>Eukaryota</taxon>
        <taxon>Fungi</taxon>
        <taxon>Fungi incertae sedis</taxon>
        <taxon>Mucoromycota</taxon>
        <taxon>Mucoromycotina</taxon>
        <taxon>Mucoromycetes</taxon>
        <taxon>Mucorales</taxon>
        <taxon>Cunninghamellaceae</taxon>
        <taxon>Absidia</taxon>
    </lineage>
</organism>
<evidence type="ECO:0000313" key="1">
    <source>
        <dbReference type="EMBL" id="SAM02586.1"/>
    </source>
</evidence>
<dbReference type="Proteomes" id="UP000078561">
    <property type="component" value="Unassembled WGS sequence"/>
</dbReference>